<dbReference type="EMBL" id="JAMWYS010000009">
    <property type="protein sequence ID" value="MCO4291884.1"/>
    <property type="molecule type" value="Genomic_DNA"/>
</dbReference>
<accession>A0A9X2EZG3</accession>
<evidence type="ECO:0000313" key="5">
    <source>
        <dbReference type="Proteomes" id="UP001155182"/>
    </source>
</evidence>
<dbReference type="Pfam" id="PF04773">
    <property type="entry name" value="FecR"/>
    <property type="match status" value="1"/>
</dbReference>
<feature type="domain" description="Protein FecR C-terminal" evidence="3">
    <location>
        <begin position="302"/>
        <end position="370"/>
    </location>
</feature>
<evidence type="ECO:0000313" key="4">
    <source>
        <dbReference type="EMBL" id="MCO4291884.1"/>
    </source>
</evidence>
<dbReference type="Gene3D" id="2.60.120.1440">
    <property type="match status" value="1"/>
</dbReference>
<protein>
    <submittedName>
        <fullName evidence="4">FecR domain-containing protein</fullName>
    </submittedName>
</protein>
<evidence type="ECO:0000259" key="2">
    <source>
        <dbReference type="Pfam" id="PF04773"/>
    </source>
</evidence>
<dbReference type="PANTHER" id="PTHR30273">
    <property type="entry name" value="PERIPLASMIC SIGNAL SENSOR AND SIGMA FACTOR ACTIVATOR FECR-RELATED"/>
    <property type="match status" value="1"/>
</dbReference>
<sequence length="374" mass="42005">MENKKWIHEVLDDQVQSEGFNIELDSEGEDQLQTATGTQGTFNSVQAWAKIKGRLNNTAQTNNRVVTLPLGLLKYAAVIAIPLMIGTVVYLSTNKQVSANKQQQVVVKPAKKETNKVILILENGDQVNLNAQQDLRLGNKVISENSQLDYSQTEQTAQTAKFNTLIVPKGTDYKLLLNDSTQVWVNADSRIKYQVNFAATQTRLVYLEKGEAYFKVTKNPAKPFIVHHGDMVVEVKGTSFNVNAYADNVQTTLVEGKVNIEGGNKQLILTPGQQASFDKASGALEKQEVDVFPFVAWKQGVIVFQNMNMELLMEKIGRLYDYDIEFKDDSLKRLHYTGRADRTESIQNILNNIQITAKLKFTIKERSIIVEKST</sequence>
<keyword evidence="5" id="KW-1185">Reference proteome</keyword>
<keyword evidence="1" id="KW-0472">Membrane</keyword>
<comment type="caution">
    <text evidence="4">The sequence shown here is derived from an EMBL/GenBank/DDBJ whole genome shotgun (WGS) entry which is preliminary data.</text>
</comment>
<reference evidence="4" key="1">
    <citation type="submission" date="2022-06" db="EMBL/GenBank/DDBJ databases">
        <title>Solitalea sp. MAHUQ-68 isolated from rhizospheric soil.</title>
        <authorList>
            <person name="Huq M.A."/>
        </authorList>
    </citation>
    <scope>NUCLEOTIDE SEQUENCE</scope>
    <source>
        <strain evidence="4">MAHUQ-68</strain>
    </source>
</reference>
<dbReference type="Pfam" id="PF16344">
    <property type="entry name" value="FecR_C"/>
    <property type="match status" value="1"/>
</dbReference>
<gene>
    <name evidence="4" type="ORF">NF867_03300</name>
</gene>
<dbReference type="Proteomes" id="UP001155182">
    <property type="component" value="Unassembled WGS sequence"/>
</dbReference>
<keyword evidence="1" id="KW-1133">Transmembrane helix</keyword>
<dbReference type="RefSeq" id="WP_252586120.1">
    <property type="nucleotide sequence ID" value="NZ_JAMWYS010000009.1"/>
</dbReference>
<feature type="domain" description="FecR protein" evidence="2">
    <location>
        <begin position="168"/>
        <end position="259"/>
    </location>
</feature>
<proteinExistence type="predicted"/>
<organism evidence="4 5">
    <name type="scientific">Solitalea agri</name>
    <dbReference type="NCBI Taxonomy" id="2953739"/>
    <lineage>
        <taxon>Bacteria</taxon>
        <taxon>Pseudomonadati</taxon>
        <taxon>Bacteroidota</taxon>
        <taxon>Sphingobacteriia</taxon>
        <taxon>Sphingobacteriales</taxon>
        <taxon>Sphingobacteriaceae</taxon>
        <taxon>Solitalea</taxon>
    </lineage>
</organism>
<feature type="transmembrane region" description="Helical" evidence="1">
    <location>
        <begin position="72"/>
        <end position="91"/>
    </location>
</feature>
<evidence type="ECO:0000259" key="3">
    <source>
        <dbReference type="Pfam" id="PF16344"/>
    </source>
</evidence>
<dbReference type="InterPro" id="IPR012373">
    <property type="entry name" value="Ferrdict_sens_TM"/>
</dbReference>
<dbReference type="GO" id="GO:0016989">
    <property type="term" value="F:sigma factor antagonist activity"/>
    <property type="evidence" value="ECO:0007669"/>
    <property type="project" value="TreeGrafter"/>
</dbReference>
<dbReference type="InterPro" id="IPR032508">
    <property type="entry name" value="FecR_C"/>
</dbReference>
<keyword evidence="1" id="KW-0812">Transmembrane</keyword>
<dbReference type="InterPro" id="IPR006860">
    <property type="entry name" value="FecR"/>
</dbReference>
<dbReference type="AlphaFoldDB" id="A0A9X2EZG3"/>
<name>A0A9X2EZG3_9SPHI</name>
<dbReference type="Gene3D" id="3.55.50.30">
    <property type="match status" value="1"/>
</dbReference>
<evidence type="ECO:0000256" key="1">
    <source>
        <dbReference type="SAM" id="Phobius"/>
    </source>
</evidence>
<dbReference type="PANTHER" id="PTHR30273:SF2">
    <property type="entry name" value="PROTEIN FECR"/>
    <property type="match status" value="1"/>
</dbReference>